<evidence type="ECO:0000313" key="3">
    <source>
        <dbReference type="Proteomes" id="UP000288843"/>
    </source>
</evidence>
<dbReference type="Proteomes" id="UP000288843">
    <property type="component" value="Unassembled WGS sequence"/>
</dbReference>
<protein>
    <submittedName>
        <fullName evidence="2">Uncharacterized protein</fullName>
    </submittedName>
</protein>
<name>A0A443VJ36_RAOPL</name>
<sequence length="305" mass="34320">AMGRHPGYSNFDLIIYYISHPVELVSVIFNTLTNSGLVTGYYHSFIGVLGTLDAPIKDNQRNVFTISMLFIFLSSLIIRGNNRIGKFEVFIILLALSGALLIFPALLVQWTSFPATYIDGVQGRYFIIPAIIFGYAFSVNAKHQSKYVFLILLLAVFSTYTVHSSMTQRYLSSKVKLPHASEISSVAEVKNIKADEVVQYHLDVPKGAMKSVAFYMANYNNTSKGIASLNACSDGQCVETSLNINNMVDNSFVEFKFNKPLNIVSHDLQLQFKFMPENGSQPLVIWEFKRNLDDVKVPKMVIDYY</sequence>
<proteinExistence type="predicted"/>
<feature type="transmembrane region" description="Helical" evidence="1">
    <location>
        <begin position="62"/>
        <end position="78"/>
    </location>
</feature>
<dbReference type="Pfam" id="PF09913">
    <property type="entry name" value="DUF2142"/>
    <property type="match status" value="1"/>
</dbReference>
<dbReference type="RefSeq" id="WP_128320010.1">
    <property type="nucleotide sequence ID" value="NZ_QKOX01000022.1"/>
</dbReference>
<dbReference type="AlphaFoldDB" id="A0A443VJ36"/>
<reference evidence="2 3" key="1">
    <citation type="submission" date="2018-06" db="EMBL/GenBank/DDBJ databases">
        <title>Carbapenemase-producing Enterobacteriaceae present in wastewater treatment plant effluent and nearby surface waters in the US.</title>
        <authorList>
            <person name="Mathys D.A."/>
            <person name="Mollenkopf D.F."/>
            <person name="Feicht S.M."/>
            <person name="Adams R.J."/>
            <person name="Albers A.L."/>
            <person name="Stuever D.M."/>
            <person name="Daniels J.B."/>
            <person name="Wittum T.E."/>
        </authorList>
    </citation>
    <scope>NUCLEOTIDE SEQUENCE [LARGE SCALE GENOMIC DNA]</scope>
    <source>
        <strain evidence="2 3">GEO_47_Down_B</strain>
    </source>
</reference>
<dbReference type="EMBL" id="QKOX01000022">
    <property type="protein sequence ID" value="RWT20119.1"/>
    <property type="molecule type" value="Genomic_DNA"/>
</dbReference>
<keyword evidence="1" id="KW-1133">Transmembrane helix</keyword>
<dbReference type="InterPro" id="IPR018674">
    <property type="entry name" value="DUF2142_membrane"/>
</dbReference>
<evidence type="ECO:0000313" key="2">
    <source>
        <dbReference type="EMBL" id="RWT20119.1"/>
    </source>
</evidence>
<comment type="caution">
    <text evidence="2">The sequence shown here is derived from an EMBL/GenBank/DDBJ whole genome shotgun (WGS) entry which is preliminary data.</text>
</comment>
<feature type="transmembrane region" description="Helical" evidence="1">
    <location>
        <begin position="122"/>
        <end position="140"/>
    </location>
</feature>
<gene>
    <name evidence="2" type="ORF">DN603_19370</name>
</gene>
<keyword evidence="1" id="KW-0812">Transmembrane</keyword>
<feature type="transmembrane region" description="Helical" evidence="1">
    <location>
        <begin position="90"/>
        <end position="110"/>
    </location>
</feature>
<organism evidence="2 3">
    <name type="scientific">Raoultella planticola</name>
    <name type="common">Klebsiella planticola</name>
    <dbReference type="NCBI Taxonomy" id="575"/>
    <lineage>
        <taxon>Bacteria</taxon>
        <taxon>Pseudomonadati</taxon>
        <taxon>Pseudomonadota</taxon>
        <taxon>Gammaproteobacteria</taxon>
        <taxon>Enterobacterales</taxon>
        <taxon>Enterobacteriaceae</taxon>
        <taxon>Klebsiella/Raoultella group</taxon>
        <taxon>Raoultella</taxon>
    </lineage>
</organism>
<evidence type="ECO:0000256" key="1">
    <source>
        <dbReference type="SAM" id="Phobius"/>
    </source>
</evidence>
<feature type="transmembrane region" description="Helical" evidence="1">
    <location>
        <begin position="147"/>
        <end position="166"/>
    </location>
</feature>
<keyword evidence="1" id="KW-0472">Membrane</keyword>
<accession>A0A443VJ36</accession>
<feature type="non-terminal residue" evidence="2">
    <location>
        <position position="1"/>
    </location>
</feature>